<accession>F8NED1</accession>
<dbReference type="RefSeq" id="XP_007312449.1">
    <property type="nucleotide sequence ID" value="XM_007312387.1"/>
</dbReference>
<feature type="region of interest" description="Disordered" evidence="1">
    <location>
        <begin position="287"/>
        <end position="341"/>
    </location>
</feature>
<feature type="region of interest" description="Disordered" evidence="1">
    <location>
        <begin position="348"/>
        <end position="367"/>
    </location>
</feature>
<protein>
    <submittedName>
        <fullName evidence="2">Uncharacterized protein</fullName>
    </submittedName>
</protein>
<reference evidence="2" key="1">
    <citation type="submission" date="2011-04" db="EMBL/GenBank/DDBJ databases">
        <title>Evolution of plant cell wall degrading machinery underlies the functional diversity of forest fungi.</title>
        <authorList>
            <consortium name="US DOE Joint Genome Institute (JGI-PGF)"/>
            <person name="Eastwood D.C."/>
            <person name="Floudas D."/>
            <person name="Binder M."/>
            <person name="Majcherczyk A."/>
            <person name="Schneider P."/>
            <person name="Aerts A."/>
            <person name="Asiegbu F.O."/>
            <person name="Baker S.E."/>
            <person name="Barry K."/>
            <person name="Bendiksby M."/>
            <person name="Blumentritt M."/>
            <person name="Coutinho P.M."/>
            <person name="Cullen D."/>
            <person name="Cullen D."/>
            <person name="Gathman A."/>
            <person name="Goodell B."/>
            <person name="Henrissat B."/>
            <person name="Ihrmark K."/>
            <person name="Kauserud H."/>
            <person name="Kohler A."/>
            <person name="LaButti K."/>
            <person name="Lapidus A."/>
            <person name="Lavin J.L."/>
            <person name="Lee Y.-H."/>
            <person name="Lindquist E."/>
            <person name="Lilly W."/>
            <person name="Lucas S."/>
            <person name="Morin E."/>
            <person name="Murat C."/>
            <person name="Oguiza J.A."/>
            <person name="Park J."/>
            <person name="Pisabarro A.G."/>
            <person name="Riley R."/>
            <person name="Rosling A."/>
            <person name="Salamov A."/>
            <person name="Schmidt O."/>
            <person name="Schmutz J."/>
            <person name="Skrede I."/>
            <person name="Stenlid J."/>
            <person name="Wiebenga A."/>
            <person name="Xie X."/>
            <person name="Kues U."/>
            <person name="Hibbett D.S."/>
            <person name="Hoffmeister D."/>
            <person name="Hogberg N."/>
            <person name="Martin F."/>
            <person name="Grigoriev I.V."/>
            <person name="Watkinson S.C."/>
        </authorList>
    </citation>
    <scope>NUCLEOTIDE SEQUENCE</scope>
    <source>
        <strain evidence="2">S7.9</strain>
    </source>
</reference>
<dbReference type="AlphaFoldDB" id="F8NED1"/>
<evidence type="ECO:0000313" key="2">
    <source>
        <dbReference type="EMBL" id="EGO30565.1"/>
    </source>
</evidence>
<dbReference type="GeneID" id="18813926"/>
<dbReference type="EMBL" id="GL945428">
    <property type="protein sequence ID" value="EGO30565.1"/>
    <property type="molecule type" value="Genomic_DNA"/>
</dbReference>
<dbReference type="HOGENOM" id="CLU_043184_0_0_1"/>
<evidence type="ECO:0000256" key="1">
    <source>
        <dbReference type="SAM" id="MobiDB-lite"/>
    </source>
</evidence>
<feature type="region of interest" description="Disordered" evidence="1">
    <location>
        <begin position="1"/>
        <end position="22"/>
    </location>
</feature>
<proteinExistence type="predicted"/>
<gene>
    <name evidence="2" type="ORF">SERLADRAFT_432137</name>
</gene>
<feature type="compositionally biased region" description="Basic and acidic residues" evidence="1">
    <location>
        <begin position="310"/>
        <end position="320"/>
    </location>
</feature>
<dbReference type="Proteomes" id="UP000008064">
    <property type="component" value="Unassembled WGS sequence"/>
</dbReference>
<sequence>MHSATSSSTSSSRASSAGGAQQGCRSLASVPGGCLDCLASTPSYQTSGVDANLPAISSDEEVVTPPPSQYCTSVRRSQADNEDTWALALTPRKTKKLKIYGSELCTELGLPEGSLDSFIGMRDPILEYIFHMLLHIKAHLITKESTQQLGKYKEFLESADFKAVMTDRAIVCIISPNISAYVTEMSKQTMIFIKANPTIFKVPPGVFEDPELYELLGSIVQTKLASARSNLKGKLLNSIQNYTYIVNISKSAAPYGIAINSPHWRKNGLLVEIISWIHEMVQVEESNEGTVGLHDASQEDDQGQNVEDSGNDHTGNHTRDNGNYFTENDGPLNQDATKRDGDEHEPFVLTEAGQTENSDGVKKKKDDDWRQFQCSGKYWNFVDYHLQKIEVKARKNAKTQAEYQFA</sequence>
<dbReference type="KEGG" id="sla:SERLADRAFT_432137"/>
<organism>
    <name type="scientific">Serpula lacrymans var. lacrymans (strain S7.9)</name>
    <name type="common">Dry rot fungus</name>
    <dbReference type="NCBI Taxonomy" id="578457"/>
    <lineage>
        <taxon>Eukaryota</taxon>
        <taxon>Fungi</taxon>
        <taxon>Dikarya</taxon>
        <taxon>Basidiomycota</taxon>
        <taxon>Agaricomycotina</taxon>
        <taxon>Agaricomycetes</taxon>
        <taxon>Agaricomycetidae</taxon>
        <taxon>Boletales</taxon>
        <taxon>Coniophorineae</taxon>
        <taxon>Serpulaceae</taxon>
        <taxon>Serpula</taxon>
    </lineage>
</organism>
<name>F8NED1_SERL9</name>
<dbReference type="OrthoDB" id="2690847at2759"/>